<dbReference type="RefSeq" id="WP_157175068.1">
    <property type="nucleotide sequence ID" value="NZ_BMJP01000001.1"/>
</dbReference>
<keyword evidence="2" id="KW-1185">Reference proteome</keyword>
<dbReference type="OrthoDB" id="7567175at2"/>
<sequence>MDIKQLRGTVGAALAEAGLTKQSLFPKGDKVWQLSRPEVVPYFSPSPYRRTWGFVYCGVLGLEIPALRTWLLKHKPGDEAGIFRGAFTGYFSTNDELLRGFMVEHGLPVPAELWAGLIVDRLAAVPFTVEELLFQYRSNRQRLGWFAHLHDRHAWDFLLAWSKDPDPALHVPKMAPDGRIA</sequence>
<proteinExistence type="predicted"/>
<evidence type="ECO:0000313" key="2">
    <source>
        <dbReference type="Proteomes" id="UP000546701"/>
    </source>
</evidence>
<dbReference type="EMBL" id="JACIJR010000001">
    <property type="protein sequence ID" value="MBB5727945.1"/>
    <property type="molecule type" value="Genomic_DNA"/>
</dbReference>
<protein>
    <submittedName>
        <fullName evidence="1">Uncharacterized protein</fullName>
    </submittedName>
</protein>
<dbReference type="AlphaFoldDB" id="A0A7W9BQ31"/>
<name>A0A7W9BQ31_9SPHN</name>
<accession>A0A7W9BQ31</accession>
<comment type="caution">
    <text evidence="1">The sequence shown here is derived from an EMBL/GenBank/DDBJ whole genome shotgun (WGS) entry which is preliminary data.</text>
</comment>
<gene>
    <name evidence="1" type="ORF">FHS99_000401</name>
</gene>
<organism evidence="1 2">
    <name type="scientific">Sphingomonas prati</name>
    <dbReference type="NCBI Taxonomy" id="1843237"/>
    <lineage>
        <taxon>Bacteria</taxon>
        <taxon>Pseudomonadati</taxon>
        <taxon>Pseudomonadota</taxon>
        <taxon>Alphaproteobacteria</taxon>
        <taxon>Sphingomonadales</taxon>
        <taxon>Sphingomonadaceae</taxon>
        <taxon>Sphingomonas</taxon>
    </lineage>
</organism>
<dbReference type="Proteomes" id="UP000546701">
    <property type="component" value="Unassembled WGS sequence"/>
</dbReference>
<evidence type="ECO:0000313" key="1">
    <source>
        <dbReference type="EMBL" id="MBB5727945.1"/>
    </source>
</evidence>
<reference evidence="1 2" key="1">
    <citation type="submission" date="2020-08" db="EMBL/GenBank/DDBJ databases">
        <title>Genomic Encyclopedia of Type Strains, Phase IV (KMG-IV): sequencing the most valuable type-strain genomes for metagenomic binning, comparative biology and taxonomic classification.</title>
        <authorList>
            <person name="Goeker M."/>
        </authorList>
    </citation>
    <scope>NUCLEOTIDE SEQUENCE [LARGE SCALE GENOMIC DNA]</scope>
    <source>
        <strain evidence="1 2">DSM 103336</strain>
    </source>
</reference>